<evidence type="ECO:0000256" key="1">
    <source>
        <dbReference type="SAM" id="MobiDB-lite"/>
    </source>
</evidence>
<evidence type="ECO:0000256" key="2">
    <source>
        <dbReference type="SAM" id="Phobius"/>
    </source>
</evidence>
<feature type="transmembrane region" description="Helical" evidence="2">
    <location>
        <begin position="182"/>
        <end position="203"/>
    </location>
</feature>
<keyword evidence="2" id="KW-1133">Transmembrane helix</keyword>
<reference evidence="3 4" key="1">
    <citation type="submission" date="2021-01" db="EMBL/GenBank/DDBJ databases">
        <title>Whole genome shotgun sequence of Actinoplanes humidus NBRC 14915.</title>
        <authorList>
            <person name="Komaki H."/>
            <person name="Tamura T."/>
        </authorList>
    </citation>
    <scope>NUCLEOTIDE SEQUENCE [LARGE SCALE GENOMIC DNA]</scope>
    <source>
        <strain evidence="3 4">NBRC 14915</strain>
    </source>
</reference>
<feature type="region of interest" description="Disordered" evidence="1">
    <location>
        <begin position="94"/>
        <end position="113"/>
    </location>
</feature>
<dbReference type="EMBL" id="BOMN01000086">
    <property type="protein sequence ID" value="GIE22892.1"/>
    <property type="molecule type" value="Genomic_DNA"/>
</dbReference>
<accession>A0ABQ3ZW97</accession>
<comment type="caution">
    <text evidence="3">The sequence shown here is derived from an EMBL/GenBank/DDBJ whole genome shotgun (WGS) entry which is preliminary data.</text>
</comment>
<keyword evidence="2" id="KW-0472">Membrane</keyword>
<keyword evidence="4" id="KW-1185">Reference proteome</keyword>
<protein>
    <submittedName>
        <fullName evidence="3">Uncharacterized protein</fullName>
    </submittedName>
</protein>
<sequence length="239" mass="25287">MTTRDRDYQQMMTALGDVAKRRSTELDNAEQAYQTSAAQAAGELARAESDAAAAERWAGAAASQVLDVDREADRLWAQLRAGVRTRALGELPEPAPVEALPRPALTQGPAPAQRRSARTLLASAAQRIEVTARPRERHRMPRWTLALLPLAGALVAGLTALIAAGLVTFGRRDVPGVVVVQLLGWLAFLVAPSAGLPVAALYAHHRLHSRLDLGGVGLTLLGGMLAATVLALTFATSSQ</sequence>
<keyword evidence="2" id="KW-0812">Transmembrane</keyword>
<gene>
    <name evidence="3" type="ORF">Ahu01nite_059940</name>
</gene>
<feature type="compositionally biased region" description="Low complexity" evidence="1">
    <location>
        <begin position="94"/>
        <end position="105"/>
    </location>
</feature>
<organism evidence="3 4">
    <name type="scientific">Winogradskya humida</name>
    <dbReference type="NCBI Taxonomy" id="113566"/>
    <lineage>
        <taxon>Bacteria</taxon>
        <taxon>Bacillati</taxon>
        <taxon>Actinomycetota</taxon>
        <taxon>Actinomycetes</taxon>
        <taxon>Micromonosporales</taxon>
        <taxon>Micromonosporaceae</taxon>
        <taxon>Winogradskya</taxon>
    </lineage>
</organism>
<proteinExistence type="predicted"/>
<dbReference type="RefSeq" id="WP_203839960.1">
    <property type="nucleotide sequence ID" value="NZ_BAAATV010000011.1"/>
</dbReference>
<dbReference type="Proteomes" id="UP000603200">
    <property type="component" value="Unassembled WGS sequence"/>
</dbReference>
<evidence type="ECO:0000313" key="4">
    <source>
        <dbReference type="Proteomes" id="UP000603200"/>
    </source>
</evidence>
<name>A0ABQ3ZW97_9ACTN</name>
<feature type="transmembrane region" description="Helical" evidence="2">
    <location>
        <begin position="143"/>
        <end position="170"/>
    </location>
</feature>
<feature type="transmembrane region" description="Helical" evidence="2">
    <location>
        <begin position="215"/>
        <end position="235"/>
    </location>
</feature>
<evidence type="ECO:0000313" key="3">
    <source>
        <dbReference type="EMBL" id="GIE22892.1"/>
    </source>
</evidence>